<reference evidence="1 2" key="1">
    <citation type="submission" date="2017-01" db="EMBL/GenBank/DDBJ databases">
        <authorList>
            <person name="Varghese N."/>
            <person name="Submissions S."/>
        </authorList>
    </citation>
    <scope>NUCLEOTIDE SEQUENCE [LARGE SCALE GENOMIC DNA]</scope>
    <source>
        <strain evidence="1 2">RUG2-6</strain>
    </source>
</reference>
<organism evidence="1 2">
    <name type="scientific">Peribacillus simplex</name>
    <dbReference type="NCBI Taxonomy" id="1478"/>
    <lineage>
        <taxon>Bacteria</taxon>
        <taxon>Bacillati</taxon>
        <taxon>Bacillota</taxon>
        <taxon>Bacilli</taxon>
        <taxon>Bacillales</taxon>
        <taxon>Bacillaceae</taxon>
        <taxon>Peribacillus</taxon>
    </lineage>
</organism>
<evidence type="ECO:0000313" key="1">
    <source>
        <dbReference type="EMBL" id="SIQ86027.1"/>
    </source>
</evidence>
<dbReference type="EMBL" id="FTMX01000002">
    <property type="protein sequence ID" value="SIQ86027.1"/>
    <property type="molecule type" value="Genomic_DNA"/>
</dbReference>
<protein>
    <submittedName>
        <fullName evidence="1">Uncharacterized protein</fullName>
    </submittedName>
</protein>
<dbReference type="AlphaFoldDB" id="A0A9X8R7M6"/>
<name>A0A9X8R7M6_9BACI</name>
<gene>
    <name evidence="1" type="ORF">SAMN05878482_102394</name>
</gene>
<comment type="caution">
    <text evidence="1">The sequence shown here is derived from an EMBL/GenBank/DDBJ whole genome shotgun (WGS) entry which is preliminary data.</text>
</comment>
<sequence length="157" mass="19393">MFLHENEVNYHEERKKVEVENAEKEEENLLKPRVNKLKSKFGGQTKNTEPTRSDYVYDEDYYALYFDRLYARRIKELQEFYGHNFQKWLPLINRQKIMYWNLSTLKRKHLMNLLIYTIFFVIRKQKNFPRKLGDYVYRLHIALIGLFSWLQCNKCLR</sequence>
<evidence type="ECO:0000313" key="2">
    <source>
        <dbReference type="Proteomes" id="UP000185829"/>
    </source>
</evidence>
<proteinExistence type="predicted"/>
<dbReference type="Proteomes" id="UP000185829">
    <property type="component" value="Unassembled WGS sequence"/>
</dbReference>
<accession>A0A9X8R7M6</accession>
<dbReference type="RefSeq" id="WP_076366975.1">
    <property type="nucleotide sequence ID" value="NZ_FTMX01000002.1"/>
</dbReference>